<evidence type="ECO:0000256" key="1">
    <source>
        <dbReference type="SAM" id="Phobius"/>
    </source>
</evidence>
<feature type="transmembrane region" description="Helical" evidence="1">
    <location>
        <begin position="64"/>
        <end position="88"/>
    </location>
</feature>
<evidence type="ECO:0000313" key="3">
    <source>
        <dbReference type="Proteomes" id="UP000199126"/>
    </source>
</evidence>
<proteinExistence type="predicted"/>
<accession>A0A1H8UCJ0</accession>
<reference evidence="3" key="1">
    <citation type="submission" date="2016-10" db="EMBL/GenBank/DDBJ databases">
        <authorList>
            <person name="Varghese N."/>
            <person name="Submissions S."/>
        </authorList>
    </citation>
    <scope>NUCLEOTIDE SEQUENCE [LARGE SCALE GENOMIC DNA]</scope>
    <source>
        <strain evidence="3">CGMCC 1.10121</strain>
    </source>
</reference>
<keyword evidence="1" id="KW-0812">Transmembrane</keyword>
<sequence>MVLNNRQRSALTWVLGKEIIVSFVIVLGLVSITTTISKIPFVYLPGYLIIQGSELIQSPLLPQFTGWAYLLFFSMYLYGIAIILGNIYRWIRSRHR</sequence>
<keyword evidence="1" id="KW-0472">Membrane</keyword>
<gene>
    <name evidence="2" type="ORF">SAMN04487948_11088</name>
</gene>
<name>A0A1H8UCJ0_9EURY</name>
<organism evidence="2 3">
    <name type="scientific">Halogranum amylolyticum</name>
    <dbReference type="NCBI Taxonomy" id="660520"/>
    <lineage>
        <taxon>Archaea</taxon>
        <taxon>Methanobacteriati</taxon>
        <taxon>Methanobacteriota</taxon>
        <taxon>Stenosarchaea group</taxon>
        <taxon>Halobacteria</taxon>
        <taxon>Halobacteriales</taxon>
        <taxon>Haloferacaceae</taxon>
    </lineage>
</organism>
<protein>
    <submittedName>
        <fullName evidence="2">Uncharacterized protein</fullName>
    </submittedName>
</protein>
<feature type="transmembrane region" description="Helical" evidence="1">
    <location>
        <begin position="20"/>
        <end position="44"/>
    </location>
</feature>
<dbReference type="EMBL" id="FODV01000010">
    <property type="protein sequence ID" value="SEP00584.1"/>
    <property type="molecule type" value="Genomic_DNA"/>
</dbReference>
<keyword evidence="1" id="KW-1133">Transmembrane helix</keyword>
<keyword evidence="3" id="KW-1185">Reference proteome</keyword>
<dbReference type="AlphaFoldDB" id="A0A1H8UCJ0"/>
<evidence type="ECO:0000313" key="2">
    <source>
        <dbReference type="EMBL" id="SEP00584.1"/>
    </source>
</evidence>
<dbReference type="Proteomes" id="UP000199126">
    <property type="component" value="Unassembled WGS sequence"/>
</dbReference>